<comment type="subcellular location">
    <subcellularLocation>
        <location evidence="1">Cell membrane</location>
        <topology evidence="1">Multi-pass membrane protein</topology>
    </subcellularLocation>
</comment>
<dbReference type="InterPro" id="IPR011527">
    <property type="entry name" value="ABC1_TM_dom"/>
</dbReference>
<dbReference type="Proteomes" id="UP000199373">
    <property type="component" value="Unassembled WGS sequence"/>
</dbReference>
<dbReference type="CDD" id="cd03254">
    <property type="entry name" value="ABCC_Glucan_exporter_like"/>
    <property type="match status" value="1"/>
</dbReference>
<dbReference type="PROSITE" id="PS00211">
    <property type="entry name" value="ABC_TRANSPORTER_1"/>
    <property type="match status" value="1"/>
</dbReference>
<dbReference type="SUPFAM" id="SSF52540">
    <property type="entry name" value="P-loop containing nucleoside triphosphate hydrolases"/>
    <property type="match status" value="1"/>
</dbReference>
<feature type="transmembrane region" description="Helical" evidence="8">
    <location>
        <begin position="194"/>
        <end position="211"/>
    </location>
</feature>
<dbReference type="FunFam" id="3.40.50.300:FF:000287">
    <property type="entry name" value="Multidrug ABC transporter ATP-binding protein"/>
    <property type="match status" value="1"/>
</dbReference>
<evidence type="ECO:0000256" key="3">
    <source>
        <dbReference type="ARBA" id="ARBA00022692"/>
    </source>
</evidence>
<dbReference type="InterPro" id="IPR017871">
    <property type="entry name" value="ABC_transporter-like_CS"/>
</dbReference>
<dbReference type="Gene3D" id="1.20.1560.10">
    <property type="entry name" value="ABC transporter type 1, transmembrane domain"/>
    <property type="match status" value="1"/>
</dbReference>
<feature type="transmembrane region" description="Helical" evidence="8">
    <location>
        <begin position="171"/>
        <end position="188"/>
    </location>
</feature>
<dbReference type="InterPro" id="IPR036640">
    <property type="entry name" value="ABC1_TM_sf"/>
</dbReference>
<proteinExistence type="predicted"/>
<evidence type="ECO:0000313" key="11">
    <source>
        <dbReference type="EMBL" id="SEV90484.1"/>
    </source>
</evidence>
<dbReference type="EMBL" id="FOIQ01000001">
    <property type="protein sequence ID" value="SEV90484.1"/>
    <property type="molecule type" value="Genomic_DNA"/>
</dbReference>
<dbReference type="PROSITE" id="PS50893">
    <property type="entry name" value="ABC_TRANSPORTER_2"/>
    <property type="match status" value="1"/>
</dbReference>
<dbReference type="SUPFAM" id="SSF90123">
    <property type="entry name" value="ABC transporter transmembrane region"/>
    <property type="match status" value="1"/>
</dbReference>
<feature type="domain" description="ABC transmembrane type-1" evidence="10">
    <location>
        <begin position="47"/>
        <end position="336"/>
    </location>
</feature>
<feature type="domain" description="ABC transporter" evidence="9">
    <location>
        <begin position="368"/>
        <end position="602"/>
    </location>
</feature>
<dbReference type="InterPro" id="IPR003439">
    <property type="entry name" value="ABC_transporter-like_ATP-bd"/>
</dbReference>
<dbReference type="PANTHER" id="PTHR43394:SF1">
    <property type="entry name" value="ATP-BINDING CASSETTE SUB-FAMILY B MEMBER 10, MITOCHONDRIAL"/>
    <property type="match status" value="1"/>
</dbReference>
<dbReference type="RefSeq" id="WP_091899871.1">
    <property type="nucleotide sequence ID" value="NZ_FOIQ01000001.1"/>
</dbReference>
<dbReference type="Gene3D" id="3.40.50.300">
    <property type="entry name" value="P-loop containing nucleotide triphosphate hydrolases"/>
    <property type="match status" value="1"/>
</dbReference>
<evidence type="ECO:0000256" key="6">
    <source>
        <dbReference type="ARBA" id="ARBA00022989"/>
    </source>
</evidence>
<organism evidence="11 12">
    <name type="scientific">Prevotella aff. ruminicola Tc2-24</name>
    <dbReference type="NCBI Taxonomy" id="81582"/>
    <lineage>
        <taxon>Bacteria</taxon>
        <taxon>Pseudomonadati</taxon>
        <taxon>Bacteroidota</taxon>
        <taxon>Bacteroidia</taxon>
        <taxon>Bacteroidales</taxon>
        <taxon>Prevotellaceae</taxon>
        <taxon>Prevotella</taxon>
    </lineage>
</organism>
<dbReference type="GO" id="GO:0005886">
    <property type="term" value="C:plasma membrane"/>
    <property type="evidence" value="ECO:0007669"/>
    <property type="project" value="UniProtKB-SubCell"/>
</dbReference>
<name>A0A1I0MPM8_9BACT</name>
<dbReference type="Pfam" id="PF00664">
    <property type="entry name" value="ABC_membrane"/>
    <property type="match status" value="1"/>
</dbReference>
<keyword evidence="5 11" id="KW-0067">ATP-binding</keyword>
<dbReference type="PANTHER" id="PTHR43394">
    <property type="entry name" value="ATP-DEPENDENT PERMEASE MDL1, MITOCHONDRIAL"/>
    <property type="match status" value="1"/>
</dbReference>
<reference evidence="11 12" key="1">
    <citation type="submission" date="2016-10" db="EMBL/GenBank/DDBJ databases">
        <authorList>
            <person name="de Groot N.N."/>
        </authorList>
    </citation>
    <scope>NUCLEOTIDE SEQUENCE [LARGE SCALE GENOMIC DNA]</scope>
    <source>
        <strain evidence="11 12">TC2-24</strain>
    </source>
</reference>
<evidence type="ECO:0000256" key="1">
    <source>
        <dbReference type="ARBA" id="ARBA00004651"/>
    </source>
</evidence>
<keyword evidence="2" id="KW-0813">Transport</keyword>
<accession>A0A1I0MPM8</accession>
<keyword evidence="6 8" id="KW-1133">Transmembrane helix</keyword>
<evidence type="ECO:0000259" key="9">
    <source>
        <dbReference type="PROSITE" id="PS50893"/>
    </source>
</evidence>
<evidence type="ECO:0000313" key="12">
    <source>
        <dbReference type="Proteomes" id="UP000199373"/>
    </source>
</evidence>
<gene>
    <name evidence="11" type="ORF">SAMN04487850_0860</name>
</gene>
<keyword evidence="3 8" id="KW-0812">Transmembrane</keyword>
<feature type="transmembrane region" description="Helical" evidence="8">
    <location>
        <begin position="92"/>
        <end position="110"/>
    </location>
</feature>
<dbReference type="InterPro" id="IPR027417">
    <property type="entry name" value="P-loop_NTPase"/>
</dbReference>
<dbReference type="InterPro" id="IPR003593">
    <property type="entry name" value="AAA+_ATPase"/>
</dbReference>
<dbReference type="GO" id="GO:0015421">
    <property type="term" value="F:ABC-type oligopeptide transporter activity"/>
    <property type="evidence" value="ECO:0007669"/>
    <property type="project" value="TreeGrafter"/>
</dbReference>
<dbReference type="SMART" id="SM00382">
    <property type="entry name" value="AAA"/>
    <property type="match status" value="1"/>
</dbReference>
<evidence type="ECO:0000259" key="10">
    <source>
        <dbReference type="PROSITE" id="PS50929"/>
    </source>
</evidence>
<keyword evidence="7 8" id="KW-0472">Membrane</keyword>
<protein>
    <submittedName>
        <fullName evidence="11">ATP-binding cassette, subfamily B</fullName>
    </submittedName>
</protein>
<dbReference type="PROSITE" id="PS50929">
    <property type="entry name" value="ABC_TM1F"/>
    <property type="match status" value="1"/>
</dbReference>
<keyword evidence="4" id="KW-0547">Nucleotide-binding</keyword>
<sequence>MRQNGFKGPHGPQAQNHGGIQRIDSRQRAVIWRLTKYVFSNYKYAIVTVLICIAITSVTTLASTLFTRTLIDDYIAPLTQTSDPEYTSLRQALFKLGLVLFIGVICSYLYNRLMINVSQGTMLRLRRLIFERMEQLPVSYFDQHSHGDMMSVYTNDVDSLRQMISTSLSQVFNSLITIAVTFASMVALSIPLTMVSMLMAVVMMIATTWLGKRSRSYFRSQQQNLARVNGFIEEMMTGQKVVKVFCHEQQAIQEFENINEQLRYSTYNANKIANIVMPVNGNLSNLGYVLIAVVGATLALGNWSISLGTIVAFLTLNKSFTQPITHVSQQINSVLNATVGAERVFNLMDAEPETDEGTISLTDPKGDVDFSGVDFGYTPEKQVLFDININTSPGQKIAFVGGTGAGKTTIINLINRFYDIQKGTILYDGIPITQIRKESLRQSMSIVLQDTQLFTGTVLDNIRYGKLDATDEACIAAARLVGADDFIRRLANGYQTVLSGDGGNLSQGERQLIAIARAAVSNPPVLILDEATSSIDTRTETLVQRGMDSLMQGRTTFVIAHRLSTVRNADQIIVLDHGRIIEHGTHAELLAHQGKYYQLYTGNELTT</sequence>
<dbReference type="AlphaFoldDB" id="A0A1I0MPM8"/>
<dbReference type="GO" id="GO:0005524">
    <property type="term" value="F:ATP binding"/>
    <property type="evidence" value="ECO:0007669"/>
    <property type="project" value="UniProtKB-KW"/>
</dbReference>
<dbReference type="InterPro" id="IPR039421">
    <property type="entry name" value="Type_1_exporter"/>
</dbReference>
<keyword evidence="12" id="KW-1185">Reference proteome</keyword>
<feature type="transmembrane region" description="Helical" evidence="8">
    <location>
        <begin position="44"/>
        <end position="66"/>
    </location>
</feature>
<evidence type="ECO:0000256" key="2">
    <source>
        <dbReference type="ARBA" id="ARBA00022448"/>
    </source>
</evidence>
<dbReference type="Pfam" id="PF00005">
    <property type="entry name" value="ABC_tran"/>
    <property type="match status" value="1"/>
</dbReference>
<feature type="transmembrane region" description="Helical" evidence="8">
    <location>
        <begin position="286"/>
        <end position="314"/>
    </location>
</feature>
<dbReference type="GO" id="GO:0016887">
    <property type="term" value="F:ATP hydrolysis activity"/>
    <property type="evidence" value="ECO:0007669"/>
    <property type="project" value="InterPro"/>
</dbReference>
<evidence type="ECO:0000256" key="7">
    <source>
        <dbReference type="ARBA" id="ARBA00023136"/>
    </source>
</evidence>
<evidence type="ECO:0000256" key="5">
    <source>
        <dbReference type="ARBA" id="ARBA00022840"/>
    </source>
</evidence>
<evidence type="ECO:0000256" key="8">
    <source>
        <dbReference type="SAM" id="Phobius"/>
    </source>
</evidence>
<evidence type="ECO:0000256" key="4">
    <source>
        <dbReference type="ARBA" id="ARBA00022741"/>
    </source>
</evidence>
<dbReference type="CDD" id="cd18547">
    <property type="entry name" value="ABC_6TM_Tm288_like"/>
    <property type="match status" value="1"/>
</dbReference>